<comment type="caution">
    <text evidence="11">The sequence shown here is derived from an EMBL/GenBank/DDBJ whole genome shotgun (WGS) entry which is preliminary data.</text>
</comment>
<feature type="transmembrane region" description="Helical" evidence="10">
    <location>
        <begin position="96"/>
        <end position="118"/>
    </location>
</feature>
<feature type="transmembrane region" description="Helical" evidence="10">
    <location>
        <begin position="6"/>
        <end position="23"/>
    </location>
</feature>
<sequence length="121" mass="12667">MMVQVVMAGGGAFFGSIGRYALLQWAPKWFGKASKWMVMVINLSAAFLIGLAYGLKLGDVASAFWMAGILGGYSTFSAPIVELVDALQAPSELPVVVGKTVLAFAGGLPVLMAGIWVAQNL</sequence>
<reference evidence="11 12" key="1">
    <citation type="submission" date="2018-07" db="EMBL/GenBank/DDBJ databases">
        <title>Genomic Encyclopedia of Type Strains, Phase III (KMG-III): the genomes of soil and plant-associated and newly described type strains.</title>
        <authorList>
            <person name="Whitman W."/>
        </authorList>
    </citation>
    <scope>NUCLEOTIDE SEQUENCE [LARGE SCALE GENOMIC DNA]</scope>
    <source>
        <strain evidence="11 12">CECT 7031</strain>
    </source>
</reference>
<evidence type="ECO:0000256" key="1">
    <source>
        <dbReference type="ARBA" id="ARBA00004651"/>
    </source>
</evidence>
<evidence type="ECO:0000256" key="4">
    <source>
        <dbReference type="ARBA" id="ARBA00022989"/>
    </source>
</evidence>
<evidence type="ECO:0000256" key="9">
    <source>
        <dbReference type="ARBA" id="ARBA00049940"/>
    </source>
</evidence>
<comment type="subcellular location">
    <subcellularLocation>
        <location evidence="1">Cell membrane</location>
        <topology evidence="1">Multi-pass membrane protein</topology>
    </subcellularLocation>
</comment>
<keyword evidence="12" id="KW-1185">Reference proteome</keyword>
<keyword evidence="2 10" id="KW-1003">Cell membrane</keyword>
<name>A0A288Q832_9LACO</name>
<evidence type="ECO:0000313" key="12">
    <source>
        <dbReference type="Proteomes" id="UP000254912"/>
    </source>
</evidence>
<organism evidence="11 12">
    <name type="scientific">Weissella soli</name>
    <dbReference type="NCBI Taxonomy" id="155866"/>
    <lineage>
        <taxon>Bacteria</taxon>
        <taxon>Bacillati</taxon>
        <taxon>Bacillota</taxon>
        <taxon>Bacilli</taxon>
        <taxon>Lactobacillales</taxon>
        <taxon>Lactobacillaceae</taxon>
        <taxon>Weissella</taxon>
    </lineage>
</organism>
<comment type="similarity">
    <text evidence="7 10">Belongs to the fluoride channel Fluc/FEX (TC 1.A.43) family.</text>
</comment>
<protein>
    <recommendedName>
        <fullName evidence="10">Fluoride-specific ion channel</fullName>
    </recommendedName>
</protein>
<evidence type="ECO:0000256" key="10">
    <source>
        <dbReference type="RuleBase" id="RU004340"/>
    </source>
</evidence>
<comment type="catalytic activity">
    <reaction evidence="8">
        <text>fluoride(in) = fluoride(out)</text>
        <dbReference type="Rhea" id="RHEA:76159"/>
        <dbReference type="ChEBI" id="CHEBI:17051"/>
    </reaction>
    <physiologicalReaction direction="left-to-right" evidence="8">
        <dbReference type="Rhea" id="RHEA:76160"/>
    </physiologicalReaction>
</comment>
<keyword evidence="6" id="KW-0406">Ion transport</keyword>
<evidence type="ECO:0000313" key="11">
    <source>
        <dbReference type="EMBL" id="RDL11658.1"/>
    </source>
</evidence>
<evidence type="ECO:0000256" key="8">
    <source>
        <dbReference type="ARBA" id="ARBA00035585"/>
    </source>
</evidence>
<dbReference type="AlphaFoldDB" id="A0A288Q832"/>
<dbReference type="RefSeq" id="WP_070229729.1">
    <property type="nucleotide sequence ID" value="NZ_BJYO01000002.1"/>
</dbReference>
<dbReference type="InterPro" id="IPR003691">
    <property type="entry name" value="FluC"/>
</dbReference>
<dbReference type="Proteomes" id="UP000254912">
    <property type="component" value="Unassembled WGS sequence"/>
</dbReference>
<feature type="transmembrane region" description="Helical" evidence="10">
    <location>
        <begin position="35"/>
        <end position="55"/>
    </location>
</feature>
<feature type="transmembrane region" description="Helical" evidence="10">
    <location>
        <begin position="61"/>
        <end position="84"/>
    </location>
</feature>
<gene>
    <name evidence="11" type="ORF">DFP99_0076</name>
</gene>
<keyword evidence="5 10" id="KW-0472">Membrane</keyword>
<keyword evidence="3 10" id="KW-0812">Transmembrane</keyword>
<keyword evidence="6" id="KW-0813">Transport</keyword>
<comment type="function">
    <text evidence="9">Fluoride-specific ion channel. Important for reducing fluoride concentration in the cell, thus reducing its toxicity.</text>
</comment>
<keyword evidence="6" id="KW-0407">Ion channel</keyword>
<proteinExistence type="inferred from homology"/>
<dbReference type="KEGG" id="wso:WSWS_00447"/>
<dbReference type="GeneID" id="94545654"/>
<evidence type="ECO:0000256" key="5">
    <source>
        <dbReference type="ARBA" id="ARBA00023136"/>
    </source>
</evidence>
<evidence type="ECO:0000256" key="6">
    <source>
        <dbReference type="ARBA" id="ARBA00023303"/>
    </source>
</evidence>
<evidence type="ECO:0000256" key="7">
    <source>
        <dbReference type="ARBA" id="ARBA00035120"/>
    </source>
</evidence>
<evidence type="ECO:0000256" key="2">
    <source>
        <dbReference type="ARBA" id="ARBA00022475"/>
    </source>
</evidence>
<evidence type="ECO:0000256" key="3">
    <source>
        <dbReference type="ARBA" id="ARBA00022692"/>
    </source>
</evidence>
<dbReference type="EMBL" id="QRAS01000001">
    <property type="protein sequence ID" value="RDL11658.1"/>
    <property type="molecule type" value="Genomic_DNA"/>
</dbReference>
<keyword evidence="4 10" id="KW-1133">Transmembrane helix</keyword>
<dbReference type="Pfam" id="PF02537">
    <property type="entry name" value="CRCB"/>
    <property type="match status" value="1"/>
</dbReference>
<dbReference type="GO" id="GO:0034220">
    <property type="term" value="P:monoatomic ion transmembrane transport"/>
    <property type="evidence" value="ECO:0007669"/>
    <property type="project" value="UniProtKB-KW"/>
</dbReference>
<accession>A0A288Q832</accession>
<dbReference type="GO" id="GO:0005886">
    <property type="term" value="C:plasma membrane"/>
    <property type="evidence" value="ECO:0007669"/>
    <property type="project" value="UniProtKB-SubCell"/>
</dbReference>